<keyword evidence="5" id="KW-0653">Protein transport</keyword>
<dbReference type="Pfam" id="PF02096">
    <property type="entry name" value="60KD_IMP"/>
    <property type="match status" value="1"/>
</dbReference>
<keyword evidence="13" id="KW-1185">Reference proteome</keyword>
<comment type="subcellular location">
    <subcellularLocation>
        <location evidence="1">Cell membrane</location>
        <topology evidence="1">Multi-pass membrane protein</topology>
    </subcellularLocation>
    <subcellularLocation>
        <location evidence="9">Membrane</location>
        <topology evidence="9">Multi-pass membrane protein</topology>
    </subcellularLocation>
</comment>
<dbReference type="GO" id="GO:0032977">
    <property type="term" value="F:membrane insertase activity"/>
    <property type="evidence" value="ECO:0007669"/>
    <property type="project" value="InterPro"/>
</dbReference>
<organism evidence="12 13">
    <name type="scientific">Wansuia hejianensis</name>
    <dbReference type="NCBI Taxonomy" id="2763667"/>
    <lineage>
        <taxon>Bacteria</taxon>
        <taxon>Bacillati</taxon>
        <taxon>Bacillota</taxon>
        <taxon>Clostridia</taxon>
        <taxon>Lachnospirales</taxon>
        <taxon>Lachnospiraceae</taxon>
        <taxon>Wansuia</taxon>
    </lineage>
</organism>
<dbReference type="InterPro" id="IPR001708">
    <property type="entry name" value="YidC/ALB3/OXA1/COX18"/>
</dbReference>
<name>A0A926EYL9_9FIRM</name>
<feature type="transmembrane region" description="Helical" evidence="10">
    <location>
        <begin position="34"/>
        <end position="53"/>
    </location>
</feature>
<evidence type="ECO:0000256" key="9">
    <source>
        <dbReference type="RuleBase" id="RU003945"/>
    </source>
</evidence>
<dbReference type="GO" id="GO:0015031">
    <property type="term" value="P:protein transport"/>
    <property type="evidence" value="ECO:0007669"/>
    <property type="project" value="UniProtKB-KW"/>
</dbReference>
<feature type="transmembrane region" description="Helical" evidence="10">
    <location>
        <begin position="193"/>
        <end position="212"/>
    </location>
</feature>
<proteinExistence type="inferred from homology"/>
<evidence type="ECO:0000313" key="13">
    <source>
        <dbReference type="Proteomes" id="UP000601522"/>
    </source>
</evidence>
<evidence type="ECO:0000256" key="6">
    <source>
        <dbReference type="ARBA" id="ARBA00022989"/>
    </source>
</evidence>
<feature type="domain" description="Membrane insertase YidC/Oxa/ALB C-terminal" evidence="11">
    <location>
        <begin position="33"/>
        <end position="226"/>
    </location>
</feature>
<dbReference type="PANTHER" id="PTHR12428:SF65">
    <property type="entry name" value="CYTOCHROME C OXIDASE ASSEMBLY PROTEIN COX18, MITOCHONDRIAL"/>
    <property type="match status" value="1"/>
</dbReference>
<feature type="transmembrane region" description="Helical" evidence="10">
    <location>
        <begin position="96"/>
        <end position="119"/>
    </location>
</feature>
<dbReference type="GO" id="GO:0005886">
    <property type="term" value="C:plasma membrane"/>
    <property type="evidence" value="ECO:0007669"/>
    <property type="project" value="UniProtKB-SubCell"/>
</dbReference>
<dbReference type="RefSeq" id="WP_249323727.1">
    <property type="nucleotide sequence ID" value="NZ_JACRTK010000003.1"/>
</dbReference>
<dbReference type="Proteomes" id="UP000601522">
    <property type="component" value="Unassembled WGS sequence"/>
</dbReference>
<keyword evidence="8" id="KW-0143">Chaperone</keyword>
<reference evidence="12 13" key="1">
    <citation type="submission" date="2020-08" db="EMBL/GenBank/DDBJ databases">
        <title>Genome public.</title>
        <authorList>
            <person name="Liu C."/>
            <person name="Sun Q."/>
        </authorList>
    </citation>
    <scope>NUCLEOTIDE SEQUENCE [LARGE SCALE GENOMIC DNA]</scope>
    <source>
        <strain evidence="12 13">NSJ-26</strain>
    </source>
</reference>
<keyword evidence="7 10" id="KW-0472">Membrane</keyword>
<keyword evidence="2" id="KW-0813">Transport</keyword>
<dbReference type="CDD" id="cd20070">
    <property type="entry name" value="5TM_YidC_Alb3"/>
    <property type="match status" value="1"/>
</dbReference>
<dbReference type="NCBIfam" id="TIGR03592">
    <property type="entry name" value="yidC_oxa1_cterm"/>
    <property type="match status" value="1"/>
</dbReference>
<evidence type="ECO:0000259" key="11">
    <source>
        <dbReference type="Pfam" id="PF02096"/>
    </source>
</evidence>
<evidence type="ECO:0000256" key="10">
    <source>
        <dbReference type="SAM" id="Phobius"/>
    </source>
</evidence>
<comment type="caution">
    <text evidence="12">The sequence shown here is derived from an EMBL/GenBank/DDBJ whole genome shotgun (WGS) entry which is preliminary data.</text>
</comment>
<evidence type="ECO:0000256" key="8">
    <source>
        <dbReference type="ARBA" id="ARBA00023186"/>
    </source>
</evidence>
<accession>A0A926EYL9</accession>
<dbReference type="InterPro" id="IPR028055">
    <property type="entry name" value="YidC/Oxa/ALB_C"/>
</dbReference>
<evidence type="ECO:0000256" key="4">
    <source>
        <dbReference type="ARBA" id="ARBA00022692"/>
    </source>
</evidence>
<evidence type="ECO:0000256" key="7">
    <source>
        <dbReference type="ARBA" id="ARBA00023136"/>
    </source>
</evidence>
<feature type="transmembrane region" description="Helical" evidence="10">
    <location>
        <begin position="152"/>
        <end position="172"/>
    </location>
</feature>
<gene>
    <name evidence="12" type="ORF">H8689_07145</name>
</gene>
<keyword evidence="4 9" id="KW-0812">Transmembrane</keyword>
<evidence type="ECO:0000256" key="1">
    <source>
        <dbReference type="ARBA" id="ARBA00004651"/>
    </source>
</evidence>
<evidence type="ECO:0000256" key="2">
    <source>
        <dbReference type="ARBA" id="ARBA00022448"/>
    </source>
</evidence>
<sequence length="235" mass="26796">MKAFLGNILGALLRNVYSIISSMGTEPEQFSYYAMSIIVTTIIFKLLLLPMNLQQVKSTKKMGEIQPQLKEIQKKYKNDPQTQSIKMQELYKEHNYNPASGCLLLLIQFPIIIAFYSVFREPAKYAFTQPGFYEAMNKTFFWIKNLDNPDPYLWGLPLIAALTTYIQSAIMVQPGADPQAQATQRTMNYFLPVMIFMAAKGFAAGLALYWIASNTFTIIQQLISNRSLGKIKEEK</sequence>
<evidence type="ECO:0000313" key="12">
    <source>
        <dbReference type="EMBL" id="MBC8590885.1"/>
    </source>
</evidence>
<evidence type="ECO:0000256" key="3">
    <source>
        <dbReference type="ARBA" id="ARBA00022475"/>
    </source>
</evidence>
<dbReference type="PANTHER" id="PTHR12428">
    <property type="entry name" value="OXA1"/>
    <property type="match status" value="1"/>
</dbReference>
<keyword evidence="3" id="KW-1003">Cell membrane</keyword>
<protein>
    <submittedName>
        <fullName evidence="12">Membrane protein insertase YidC</fullName>
    </submittedName>
</protein>
<dbReference type="GO" id="GO:0051205">
    <property type="term" value="P:protein insertion into membrane"/>
    <property type="evidence" value="ECO:0007669"/>
    <property type="project" value="TreeGrafter"/>
</dbReference>
<dbReference type="InterPro" id="IPR047196">
    <property type="entry name" value="YidC_ALB_C"/>
</dbReference>
<keyword evidence="6 10" id="KW-1133">Transmembrane helix</keyword>
<comment type="similarity">
    <text evidence="9">Belongs to the OXA1/ALB3/YidC family.</text>
</comment>
<dbReference type="EMBL" id="JACRTK010000003">
    <property type="protein sequence ID" value="MBC8590885.1"/>
    <property type="molecule type" value="Genomic_DNA"/>
</dbReference>
<dbReference type="AlphaFoldDB" id="A0A926EYL9"/>
<evidence type="ECO:0000256" key="5">
    <source>
        <dbReference type="ARBA" id="ARBA00022927"/>
    </source>
</evidence>